<dbReference type="InterPro" id="IPR052016">
    <property type="entry name" value="Bact_Sigma-Reg"/>
</dbReference>
<keyword evidence="2" id="KW-0472">Membrane</keyword>
<organism evidence="4 5">
    <name type="scientific">Spirochaeta isovalerica</name>
    <dbReference type="NCBI Taxonomy" id="150"/>
    <lineage>
        <taxon>Bacteria</taxon>
        <taxon>Pseudomonadati</taxon>
        <taxon>Spirochaetota</taxon>
        <taxon>Spirochaetia</taxon>
        <taxon>Spirochaetales</taxon>
        <taxon>Spirochaetaceae</taxon>
        <taxon>Spirochaeta</taxon>
    </lineage>
</organism>
<dbReference type="Pfam" id="PF07228">
    <property type="entry name" value="SpoIIE"/>
    <property type="match status" value="1"/>
</dbReference>
<dbReference type="InterPro" id="IPR036457">
    <property type="entry name" value="PPM-type-like_dom_sf"/>
</dbReference>
<dbReference type="Gene3D" id="3.60.40.10">
    <property type="entry name" value="PPM-type phosphatase domain"/>
    <property type="match status" value="1"/>
</dbReference>
<keyword evidence="2" id="KW-0812">Transmembrane</keyword>
<dbReference type="GO" id="GO:0016791">
    <property type="term" value="F:phosphatase activity"/>
    <property type="evidence" value="ECO:0007669"/>
    <property type="project" value="TreeGrafter"/>
</dbReference>
<dbReference type="CDD" id="cd06225">
    <property type="entry name" value="HAMP"/>
    <property type="match status" value="1"/>
</dbReference>
<sequence length="1580" mass="178938">MFLLGTVFSLQAADFFWEDPSILSENSFFPQTKGGDGIIVSVWQEYTGKGDSGGTISLYSAVSQDGLNWSSKVNITGVLPFSWDQKVSLFSFVVDRMGVIHVAFALDENTITFYRSDDKGLTFSEEGAVQAESTIVAPRLFLKEDDSLILFVTQKADLFIEGIPGTLSVYFTETDAEGDWAELSRFVENDNLLQSFLPFYASWNGEEYVIFQAILSSVNFQLFMKKRNSETGGWSEEILLTDFIDPATPELSPDDFSNQRPFLAAYEDHLSLVWERNEFGLNSRIYYMQLDRDGNRISDVEAVTEDYRISAFPRIASVKGEEILLWFDNRDGYRVIMAQKVGLFWDDSIVSTMNGDSTYGYFVPFRAEDGEEELLIAWENVSGTRNRTVILSPDQTVDKPRISPVNFIRNRRSSQEFPSFTWTEPVDSSYIRGYSYIWTQDQEEVPPQKLDLRGDPLRRRMSFQATGEGLWYLKVIAQDYAGNWSDPAELSFYYDITPPGEVVFIEPATNPFGYALSNTFDLRWEDPPDEDIERYLYRINFLGSDIFYSDYNRLSYATPTREVPLDRRVQINNYDNGYWGITVVAEDTAGNRSKPSIQVFRLNKYIPVTYITNVTATTDDLLRVKLTIRGRGFKTQGEIGSVIIDRDGKEPWDLQYFLDKGDYAVLDDRTISGPLIDDIEEGIYRIGVIHPERDLVFWRNQMQFDSTGVVKFGDFTTDYKSVWNLIPYKIRTVPGNLILTITVMSLLGLIITLSAFRMVQIGKEIRELTYDSKALFEGGLLTDELRKEKLKTMKRKGVGLRMKFLMALLALVISVILMLAVSLGLYMINQQRENLGDSVKQRAELLLATIVSGAENSLQQTGLDRSLGLLAIPRQTNALDEAIYTTITGTGSNDRTVYNYIWANNDPDITSKFALSDSLSENEGQQVTDGLDEAGVRLFNRLYGKNDNGYSLNEDISDEDRISFQKILAEAGLAGAYTVGGEKQIFDIISTELKNVEQTINEQGREIVGDIPAKLEELQRRGIQLATTGGSREEINLIQSDIQALSEDLNNKLTNIADQSFIYPRFVPAELNRDQLEYIFYRPIVYQDSNTDSYYRGAVRLGITIAPLLDTIDENITGLIRITIFISLAALALGIVGALILASTMINPIKKLVAGVERIRDAEDITKLEAQNIIVKSKDELYDLAESVNQMTSGLIKAAVANQQLMLGQEVQKKFVRLDPVPSGEERKLPSGYTDDEYAEFYGYYVGAKGVSGDYFNYKKIDDEHYACIKCDISGKDIPASLIMVVVATVFDSYCKNLNLKRDGIHLNKMVADVNDLIEQLEFKGKFAAFTVALINIRTGKTWMSNAGDNIVHFFDSSKRAMDSLTLHKAPAAGPFSTDLVDMQGGFKQETHTFRSGDIVFLFTDGIEESQRSFRNSDLKIIECEGCEFAGEKDAKENRDTDTHLIGSTVEELGLKRIDEIANAILNGEKYELIKHHNPFPDDKLTFDFSGCYDSIEDGVMGLLAVEKIFRLFPDPNAGPGDRIMIYRKIDEFLRDHFDQYKEYFRYPVEHPEMPEYIYYTHLKENAQYDDLTVLAIRKK</sequence>
<feature type="transmembrane region" description="Helical" evidence="2">
    <location>
        <begin position="737"/>
        <end position="756"/>
    </location>
</feature>
<evidence type="ECO:0000256" key="1">
    <source>
        <dbReference type="ARBA" id="ARBA00022801"/>
    </source>
</evidence>
<keyword evidence="5" id="KW-1185">Reference proteome</keyword>
<gene>
    <name evidence="4" type="ORF">HNR50_000799</name>
</gene>
<dbReference type="PANTHER" id="PTHR43156:SF2">
    <property type="entry name" value="STAGE II SPORULATION PROTEIN E"/>
    <property type="match status" value="1"/>
</dbReference>
<keyword evidence="1" id="KW-0378">Hydrolase</keyword>
<protein>
    <submittedName>
        <fullName evidence="4">Serine phosphatase RsbU (Regulator of sigma subunit)</fullName>
    </submittedName>
</protein>
<accession>A0A841R5Q4</accession>
<dbReference type="GO" id="GO:0016020">
    <property type="term" value="C:membrane"/>
    <property type="evidence" value="ECO:0007669"/>
    <property type="project" value="InterPro"/>
</dbReference>
<dbReference type="InterPro" id="IPR003660">
    <property type="entry name" value="HAMP_dom"/>
</dbReference>
<evidence type="ECO:0000313" key="4">
    <source>
        <dbReference type="EMBL" id="MBB6479166.1"/>
    </source>
</evidence>
<feature type="transmembrane region" description="Helical" evidence="2">
    <location>
        <begin position="804"/>
        <end position="828"/>
    </location>
</feature>
<dbReference type="SUPFAM" id="SSF50939">
    <property type="entry name" value="Sialidases"/>
    <property type="match status" value="1"/>
</dbReference>
<dbReference type="Pfam" id="PF00672">
    <property type="entry name" value="HAMP"/>
    <property type="match status" value="1"/>
</dbReference>
<dbReference type="InterPro" id="IPR001932">
    <property type="entry name" value="PPM-type_phosphatase-like_dom"/>
</dbReference>
<dbReference type="EMBL" id="JACHGJ010000001">
    <property type="protein sequence ID" value="MBB6479166.1"/>
    <property type="molecule type" value="Genomic_DNA"/>
</dbReference>
<feature type="domain" description="HAMP" evidence="3">
    <location>
        <begin position="1143"/>
        <end position="1200"/>
    </location>
</feature>
<keyword evidence="2" id="KW-1133">Transmembrane helix</keyword>
<reference evidence="4 5" key="1">
    <citation type="submission" date="2020-08" db="EMBL/GenBank/DDBJ databases">
        <title>Genomic Encyclopedia of Type Strains, Phase IV (KMG-IV): sequencing the most valuable type-strain genomes for metagenomic binning, comparative biology and taxonomic classification.</title>
        <authorList>
            <person name="Goeker M."/>
        </authorList>
    </citation>
    <scope>NUCLEOTIDE SEQUENCE [LARGE SCALE GENOMIC DNA]</scope>
    <source>
        <strain evidence="4 5">DSM 2461</strain>
    </source>
</reference>
<dbReference type="GO" id="GO:0007165">
    <property type="term" value="P:signal transduction"/>
    <property type="evidence" value="ECO:0007669"/>
    <property type="project" value="InterPro"/>
</dbReference>
<comment type="caution">
    <text evidence="4">The sequence shown here is derived from an EMBL/GenBank/DDBJ whole genome shotgun (WGS) entry which is preliminary data.</text>
</comment>
<feature type="transmembrane region" description="Helical" evidence="2">
    <location>
        <begin position="1119"/>
        <end position="1142"/>
    </location>
</feature>
<evidence type="ECO:0000256" key="2">
    <source>
        <dbReference type="SAM" id="Phobius"/>
    </source>
</evidence>
<dbReference type="Proteomes" id="UP000587760">
    <property type="component" value="Unassembled WGS sequence"/>
</dbReference>
<dbReference type="SMART" id="SM00331">
    <property type="entry name" value="PP2C_SIG"/>
    <property type="match status" value="1"/>
</dbReference>
<dbReference type="SMART" id="SM00304">
    <property type="entry name" value="HAMP"/>
    <property type="match status" value="1"/>
</dbReference>
<proteinExistence type="predicted"/>
<evidence type="ECO:0000313" key="5">
    <source>
        <dbReference type="Proteomes" id="UP000587760"/>
    </source>
</evidence>
<dbReference type="Gene3D" id="6.10.340.10">
    <property type="match status" value="1"/>
</dbReference>
<dbReference type="PROSITE" id="PS50885">
    <property type="entry name" value="HAMP"/>
    <property type="match status" value="1"/>
</dbReference>
<evidence type="ECO:0000259" key="3">
    <source>
        <dbReference type="PROSITE" id="PS50885"/>
    </source>
</evidence>
<dbReference type="InterPro" id="IPR036278">
    <property type="entry name" value="Sialidase_sf"/>
</dbReference>
<dbReference type="PANTHER" id="PTHR43156">
    <property type="entry name" value="STAGE II SPORULATION PROTEIN E-RELATED"/>
    <property type="match status" value="1"/>
</dbReference>
<name>A0A841R5Q4_9SPIO</name>
<dbReference type="RefSeq" id="WP_184744075.1">
    <property type="nucleotide sequence ID" value="NZ_JACHGJ010000001.1"/>
</dbReference>